<accession>A0A2I2FHQ3</accession>
<dbReference type="PANTHER" id="PTHR13381:SF0">
    <property type="entry name" value="MEDIATOR OF RNA POLYMERASE II TRANSCRIPTION SUBUNIT 21"/>
    <property type="match status" value="1"/>
</dbReference>
<dbReference type="PANTHER" id="PTHR13381">
    <property type="entry name" value="RNA POLYMERASE II HOLOENZYME COMPONENT SRB7"/>
    <property type="match status" value="1"/>
</dbReference>
<evidence type="ECO:0000256" key="5">
    <source>
        <dbReference type="ARBA" id="ARBA00023015"/>
    </source>
</evidence>
<evidence type="ECO:0000256" key="6">
    <source>
        <dbReference type="ARBA" id="ARBA00023159"/>
    </source>
</evidence>
<evidence type="ECO:0000256" key="1">
    <source>
        <dbReference type="ARBA" id="ARBA00004123"/>
    </source>
</evidence>
<protein>
    <recommendedName>
        <fullName evidence="4 10">Mediator of RNA polymerase II transcription subunit 21</fullName>
    </recommendedName>
</protein>
<feature type="coiled-coil region" evidence="11">
    <location>
        <begin position="144"/>
        <end position="171"/>
    </location>
</feature>
<dbReference type="Proteomes" id="UP000234585">
    <property type="component" value="Unassembled WGS sequence"/>
</dbReference>
<dbReference type="AlphaFoldDB" id="A0A2I2FHQ3"/>
<keyword evidence="7 10" id="KW-0804">Transcription</keyword>
<evidence type="ECO:0000313" key="13">
    <source>
        <dbReference type="EMBL" id="PLB40161.1"/>
    </source>
</evidence>
<feature type="compositionally biased region" description="Low complexity" evidence="12">
    <location>
        <begin position="63"/>
        <end position="74"/>
    </location>
</feature>
<dbReference type="SUPFAM" id="SSF140718">
    <property type="entry name" value="Mediator hinge subcomplex-like"/>
    <property type="match status" value="1"/>
</dbReference>
<comment type="subunit">
    <text evidence="3 10">Component of the Mediator complex.</text>
</comment>
<keyword evidence="5 10" id="KW-0805">Transcription regulation</keyword>
<dbReference type="EMBL" id="KZ559125">
    <property type="protein sequence ID" value="PLB40161.1"/>
    <property type="molecule type" value="Genomic_DNA"/>
</dbReference>
<evidence type="ECO:0000313" key="14">
    <source>
        <dbReference type="Proteomes" id="UP000234585"/>
    </source>
</evidence>
<keyword evidence="14" id="KW-1185">Reference proteome</keyword>
<feature type="region of interest" description="Disordered" evidence="12">
    <location>
        <begin position="34"/>
        <end position="110"/>
    </location>
</feature>
<comment type="subcellular location">
    <subcellularLocation>
        <location evidence="1 10">Nucleus</location>
    </subcellularLocation>
</comment>
<evidence type="ECO:0000256" key="8">
    <source>
        <dbReference type="ARBA" id="ARBA00023242"/>
    </source>
</evidence>
<dbReference type="STRING" id="41067.A0A2I2FHQ3"/>
<dbReference type="GO" id="GO:0006357">
    <property type="term" value="P:regulation of transcription by RNA polymerase II"/>
    <property type="evidence" value="ECO:0007669"/>
    <property type="project" value="TreeGrafter"/>
</dbReference>
<dbReference type="GO" id="GO:0003712">
    <property type="term" value="F:transcription coregulator activity"/>
    <property type="evidence" value="ECO:0007669"/>
    <property type="project" value="TreeGrafter"/>
</dbReference>
<dbReference type="InterPro" id="IPR037212">
    <property type="entry name" value="Med7/Med21-like"/>
</dbReference>
<dbReference type="Pfam" id="PF11221">
    <property type="entry name" value="Med21"/>
    <property type="match status" value="1"/>
</dbReference>
<dbReference type="GO" id="GO:0016592">
    <property type="term" value="C:mediator complex"/>
    <property type="evidence" value="ECO:0007669"/>
    <property type="project" value="UniProtKB-UniRule"/>
</dbReference>
<evidence type="ECO:0000256" key="3">
    <source>
        <dbReference type="ARBA" id="ARBA00011837"/>
    </source>
</evidence>
<dbReference type="GeneID" id="36525393"/>
<sequence>MADILTQLQTCLDQLATQFYATLGYLTTYHDNTPATPPANEPTSAPALAKMPRNSTAPPAPASAPAAAVTANAATQGSPPPQPQQPSSTTTNPDGTVTDPTLPPEPDSPRTFAARQRELARDLVIKEQQIEYLISVLPGIDSSEAEQEGRIRELEGELRGVEREREERVAELRMLRGKLEGVLGAVQVGIYGERA</sequence>
<evidence type="ECO:0000256" key="2">
    <source>
        <dbReference type="ARBA" id="ARBA00005770"/>
    </source>
</evidence>
<keyword evidence="8 10" id="KW-0539">Nucleus</keyword>
<dbReference type="Gene3D" id="6.10.280.10">
    <property type="entry name" value="Mediator complex, subunit Med21"/>
    <property type="match status" value="1"/>
</dbReference>
<comment type="function">
    <text evidence="9 10">Component of the Mediator complex, a coactivator involved in the regulated transcription of nearly all RNA polymerase II-dependent genes. Mediator functions as a bridge to convey information from gene-specific regulatory proteins to the basal RNA polymerase II transcription machinery. Mediator is recruited to promoters by direct interactions with regulatory proteins and serves as a scaffold for the assembly of a functional preinitiation complex with RNA polymerase II and the general transcription factors.</text>
</comment>
<evidence type="ECO:0000256" key="9">
    <source>
        <dbReference type="ARBA" id="ARBA00025687"/>
    </source>
</evidence>
<dbReference type="OrthoDB" id="526653at2759"/>
<name>A0A2I2FHQ3_ASPCN</name>
<evidence type="ECO:0000256" key="10">
    <source>
        <dbReference type="RuleBase" id="RU366036"/>
    </source>
</evidence>
<dbReference type="InterPro" id="IPR021384">
    <property type="entry name" value="Mediator_Med21"/>
</dbReference>
<proteinExistence type="inferred from homology"/>
<reference evidence="13 14" key="1">
    <citation type="submission" date="2017-12" db="EMBL/GenBank/DDBJ databases">
        <authorList>
            <consortium name="DOE Joint Genome Institute"/>
            <person name="Haridas S."/>
            <person name="Kjaerbolling I."/>
            <person name="Vesth T.C."/>
            <person name="Frisvad J.C."/>
            <person name="Nybo J.L."/>
            <person name="Theobald S."/>
            <person name="Kuo A."/>
            <person name="Bowyer P."/>
            <person name="Matsuda Y."/>
            <person name="Mondo S."/>
            <person name="Lyhne E.K."/>
            <person name="Kogle M.E."/>
            <person name="Clum A."/>
            <person name="Lipzen A."/>
            <person name="Salamov A."/>
            <person name="Ngan C.Y."/>
            <person name="Daum C."/>
            <person name="Chiniquy J."/>
            <person name="Barry K."/>
            <person name="LaButti K."/>
            <person name="Simmons B.A."/>
            <person name="Magnuson J.K."/>
            <person name="Mortensen U.H."/>
            <person name="Larsen T.O."/>
            <person name="Grigoriev I.V."/>
            <person name="Baker S.E."/>
            <person name="Andersen M.R."/>
            <person name="Nordberg H.P."/>
            <person name="Cantor M.N."/>
            <person name="Hua S.X."/>
        </authorList>
    </citation>
    <scope>NUCLEOTIDE SEQUENCE [LARGE SCALE GENOMIC DNA]</scope>
    <source>
        <strain evidence="13 14">CBS 102.13</strain>
    </source>
</reference>
<gene>
    <name evidence="13" type="ORF">BDW47DRAFT_135045</name>
</gene>
<keyword evidence="6 10" id="KW-0010">Activator</keyword>
<keyword evidence="11" id="KW-0175">Coiled coil</keyword>
<comment type="similarity">
    <text evidence="2 10">Belongs to the Mediator complex subunit 21 family.</text>
</comment>
<evidence type="ECO:0000256" key="4">
    <source>
        <dbReference type="ARBA" id="ARBA00019691"/>
    </source>
</evidence>
<dbReference type="RefSeq" id="XP_024674173.1">
    <property type="nucleotide sequence ID" value="XM_024818233.1"/>
</dbReference>
<evidence type="ECO:0000256" key="7">
    <source>
        <dbReference type="ARBA" id="ARBA00023163"/>
    </source>
</evidence>
<organism evidence="13 14">
    <name type="scientific">Aspergillus candidus</name>
    <dbReference type="NCBI Taxonomy" id="41067"/>
    <lineage>
        <taxon>Eukaryota</taxon>
        <taxon>Fungi</taxon>
        <taxon>Dikarya</taxon>
        <taxon>Ascomycota</taxon>
        <taxon>Pezizomycotina</taxon>
        <taxon>Eurotiomycetes</taxon>
        <taxon>Eurotiomycetidae</taxon>
        <taxon>Eurotiales</taxon>
        <taxon>Aspergillaceae</taxon>
        <taxon>Aspergillus</taxon>
        <taxon>Aspergillus subgen. Circumdati</taxon>
    </lineage>
</organism>
<evidence type="ECO:0000256" key="12">
    <source>
        <dbReference type="SAM" id="MobiDB-lite"/>
    </source>
</evidence>
<evidence type="ECO:0000256" key="11">
    <source>
        <dbReference type="SAM" id="Coils"/>
    </source>
</evidence>